<organism evidence="1 2">
    <name type="scientific">Dreissena polymorpha</name>
    <name type="common">Zebra mussel</name>
    <name type="synonym">Mytilus polymorpha</name>
    <dbReference type="NCBI Taxonomy" id="45954"/>
    <lineage>
        <taxon>Eukaryota</taxon>
        <taxon>Metazoa</taxon>
        <taxon>Spiralia</taxon>
        <taxon>Lophotrochozoa</taxon>
        <taxon>Mollusca</taxon>
        <taxon>Bivalvia</taxon>
        <taxon>Autobranchia</taxon>
        <taxon>Heteroconchia</taxon>
        <taxon>Euheterodonta</taxon>
        <taxon>Imparidentia</taxon>
        <taxon>Neoheterodontei</taxon>
        <taxon>Myida</taxon>
        <taxon>Dreissenoidea</taxon>
        <taxon>Dreissenidae</taxon>
        <taxon>Dreissena</taxon>
    </lineage>
</organism>
<name>A0A9D4RG14_DREPO</name>
<evidence type="ECO:0000313" key="2">
    <source>
        <dbReference type="Proteomes" id="UP000828390"/>
    </source>
</evidence>
<protein>
    <submittedName>
        <fullName evidence="1">Uncharacterized protein</fullName>
    </submittedName>
</protein>
<evidence type="ECO:0000313" key="1">
    <source>
        <dbReference type="EMBL" id="KAH3865262.1"/>
    </source>
</evidence>
<gene>
    <name evidence="1" type="ORF">DPMN_028301</name>
</gene>
<reference evidence="1" key="2">
    <citation type="submission" date="2020-11" db="EMBL/GenBank/DDBJ databases">
        <authorList>
            <person name="McCartney M.A."/>
            <person name="Auch B."/>
            <person name="Kono T."/>
            <person name="Mallez S."/>
            <person name="Becker A."/>
            <person name="Gohl D.M."/>
            <person name="Silverstein K.A.T."/>
            <person name="Koren S."/>
            <person name="Bechman K.B."/>
            <person name="Herman A."/>
            <person name="Abrahante J.E."/>
            <person name="Garbe J."/>
        </authorList>
    </citation>
    <scope>NUCLEOTIDE SEQUENCE</scope>
    <source>
        <strain evidence="1">Duluth1</strain>
        <tissue evidence="1">Whole animal</tissue>
    </source>
</reference>
<comment type="caution">
    <text evidence="1">The sequence shown here is derived from an EMBL/GenBank/DDBJ whole genome shotgun (WGS) entry which is preliminary data.</text>
</comment>
<keyword evidence="2" id="KW-1185">Reference proteome</keyword>
<reference evidence="1" key="1">
    <citation type="journal article" date="2019" name="bioRxiv">
        <title>The Genome of the Zebra Mussel, Dreissena polymorpha: A Resource for Invasive Species Research.</title>
        <authorList>
            <person name="McCartney M.A."/>
            <person name="Auch B."/>
            <person name="Kono T."/>
            <person name="Mallez S."/>
            <person name="Zhang Y."/>
            <person name="Obille A."/>
            <person name="Becker A."/>
            <person name="Abrahante J.E."/>
            <person name="Garbe J."/>
            <person name="Badalamenti J.P."/>
            <person name="Herman A."/>
            <person name="Mangelson H."/>
            <person name="Liachko I."/>
            <person name="Sullivan S."/>
            <person name="Sone E.D."/>
            <person name="Koren S."/>
            <person name="Silverstein K.A.T."/>
            <person name="Beckman K.B."/>
            <person name="Gohl D.M."/>
        </authorList>
    </citation>
    <scope>NUCLEOTIDE SEQUENCE</scope>
    <source>
        <strain evidence="1">Duluth1</strain>
        <tissue evidence="1">Whole animal</tissue>
    </source>
</reference>
<dbReference type="AlphaFoldDB" id="A0A9D4RG14"/>
<dbReference type="Proteomes" id="UP000828390">
    <property type="component" value="Unassembled WGS sequence"/>
</dbReference>
<accession>A0A9D4RG14</accession>
<proteinExistence type="predicted"/>
<dbReference type="EMBL" id="JAIWYP010000002">
    <property type="protein sequence ID" value="KAH3865262.1"/>
    <property type="molecule type" value="Genomic_DNA"/>
</dbReference>
<sequence>MTSQILHSWQKRYGVYVTKDSKPSSQPNRERQIQAIRQELKKLINAYRNAKDEDKLGF</sequence>